<accession>A0A840PJA5</accession>
<dbReference type="InterPro" id="IPR005119">
    <property type="entry name" value="LysR_subst-bd"/>
</dbReference>
<keyword evidence="4" id="KW-0804">Transcription</keyword>
<dbReference type="GO" id="GO:0003677">
    <property type="term" value="F:DNA binding"/>
    <property type="evidence" value="ECO:0007669"/>
    <property type="project" value="UniProtKB-KW"/>
</dbReference>
<evidence type="ECO:0000256" key="3">
    <source>
        <dbReference type="ARBA" id="ARBA00023125"/>
    </source>
</evidence>
<dbReference type="Gene3D" id="3.40.190.10">
    <property type="entry name" value="Periplasmic binding protein-like II"/>
    <property type="match status" value="2"/>
</dbReference>
<dbReference type="Pfam" id="PF00126">
    <property type="entry name" value="HTH_1"/>
    <property type="match status" value="1"/>
</dbReference>
<sequence>MEFRHLVSYLALAEELHFGRAAAKLHLTQPSLSQQLQRLERRLGVTLVVRTSHEVRLTPAGEVFRDHARSIVRHMERAAQAAREAADGRFGTVRIGYNFSAWQEVLPNVLVAMHERYPHIVVELSELRSGPQLAALAAGELDIAFCDGRPATAGLRHRPLMRVPIVALVGTGHPWAKLPRVDFADLAGRPCIMFAREQSPAMYDAIMAAADRRGIRLTIAHQVDDLSATAIVAATQPVVAFVSAHRGAHMAAGGLGSVAVPFAEPAPAVELHAVWREDDDPSTVRAFLTCLDSAFVRPHT</sequence>
<dbReference type="SUPFAM" id="SSF46785">
    <property type="entry name" value="Winged helix' DNA-binding domain"/>
    <property type="match status" value="1"/>
</dbReference>
<keyword evidence="7" id="KW-1185">Reference proteome</keyword>
<name>A0A840PJA5_9ACTN</name>
<feature type="domain" description="HTH lysR-type" evidence="5">
    <location>
        <begin position="1"/>
        <end position="58"/>
    </location>
</feature>
<dbReference type="PANTHER" id="PTHR30346">
    <property type="entry name" value="TRANSCRIPTIONAL DUAL REGULATOR HCAR-RELATED"/>
    <property type="match status" value="1"/>
</dbReference>
<dbReference type="GO" id="GO:0032993">
    <property type="term" value="C:protein-DNA complex"/>
    <property type="evidence" value="ECO:0007669"/>
    <property type="project" value="TreeGrafter"/>
</dbReference>
<evidence type="ECO:0000256" key="2">
    <source>
        <dbReference type="ARBA" id="ARBA00023015"/>
    </source>
</evidence>
<dbReference type="SUPFAM" id="SSF53850">
    <property type="entry name" value="Periplasmic binding protein-like II"/>
    <property type="match status" value="1"/>
</dbReference>
<evidence type="ECO:0000313" key="6">
    <source>
        <dbReference type="EMBL" id="MBB5139202.1"/>
    </source>
</evidence>
<dbReference type="InterPro" id="IPR036388">
    <property type="entry name" value="WH-like_DNA-bd_sf"/>
</dbReference>
<keyword evidence="2" id="KW-0805">Transcription regulation</keyword>
<dbReference type="InterPro" id="IPR000847">
    <property type="entry name" value="LysR_HTH_N"/>
</dbReference>
<dbReference type="PROSITE" id="PS50931">
    <property type="entry name" value="HTH_LYSR"/>
    <property type="match status" value="1"/>
</dbReference>
<evidence type="ECO:0000256" key="4">
    <source>
        <dbReference type="ARBA" id="ARBA00023163"/>
    </source>
</evidence>
<reference evidence="6 7" key="1">
    <citation type="submission" date="2020-08" db="EMBL/GenBank/DDBJ databases">
        <title>Genomic Encyclopedia of Type Strains, Phase IV (KMG-IV): sequencing the most valuable type-strain genomes for metagenomic binning, comparative biology and taxonomic classification.</title>
        <authorList>
            <person name="Goeker M."/>
        </authorList>
    </citation>
    <scope>NUCLEOTIDE SEQUENCE [LARGE SCALE GENOMIC DNA]</scope>
    <source>
        <strain evidence="6 7">DSM 45615</strain>
    </source>
</reference>
<dbReference type="GO" id="GO:0003700">
    <property type="term" value="F:DNA-binding transcription factor activity"/>
    <property type="evidence" value="ECO:0007669"/>
    <property type="project" value="InterPro"/>
</dbReference>
<proteinExistence type="inferred from homology"/>
<dbReference type="EMBL" id="JACHGN010000028">
    <property type="protein sequence ID" value="MBB5139202.1"/>
    <property type="molecule type" value="Genomic_DNA"/>
</dbReference>
<dbReference type="FunFam" id="1.10.10.10:FF:000001">
    <property type="entry name" value="LysR family transcriptional regulator"/>
    <property type="match status" value="1"/>
</dbReference>
<evidence type="ECO:0000259" key="5">
    <source>
        <dbReference type="PROSITE" id="PS50931"/>
    </source>
</evidence>
<organism evidence="6 7">
    <name type="scientific">Thermocatellispora tengchongensis</name>
    <dbReference type="NCBI Taxonomy" id="1073253"/>
    <lineage>
        <taxon>Bacteria</taxon>
        <taxon>Bacillati</taxon>
        <taxon>Actinomycetota</taxon>
        <taxon>Actinomycetes</taxon>
        <taxon>Streptosporangiales</taxon>
        <taxon>Streptosporangiaceae</taxon>
        <taxon>Thermocatellispora</taxon>
    </lineage>
</organism>
<gene>
    <name evidence="6" type="ORF">HNP84_008965</name>
</gene>
<dbReference type="Pfam" id="PF03466">
    <property type="entry name" value="LysR_substrate"/>
    <property type="match status" value="1"/>
</dbReference>
<keyword evidence="3 6" id="KW-0238">DNA-binding</keyword>
<comment type="caution">
    <text evidence="6">The sequence shown here is derived from an EMBL/GenBank/DDBJ whole genome shotgun (WGS) entry which is preliminary data.</text>
</comment>
<comment type="similarity">
    <text evidence="1">Belongs to the LysR transcriptional regulatory family.</text>
</comment>
<dbReference type="Proteomes" id="UP000578449">
    <property type="component" value="Unassembled WGS sequence"/>
</dbReference>
<protein>
    <submittedName>
        <fullName evidence="6">DNA-binding transcriptional LysR family regulator</fullName>
    </submittedName>
</protein>
<dbReference type="CDD" id="cd08414">
    <property type="entry name" value="PBP2_LTTR_aromatics_like"/>
    <property type="match status" value="1"/>
</dbReference>
<dbReference type="PRINTS" id="PR00039">
    <property type="entry name" value="HTHLYSR"/>
</dbReference>
<dbReference type="AlphaFoldDB" id="A0A840PJA5"/>
<dbReference type="InterPro" id="IPR036390">
    <property type="entry name" value="WH_DNA-bd_sf"/>
</dbReference>
<dbReference type="RefSeq" id="WP_185056047.1">
    <property type="nucleotide sequence ID" value="NZ_BAABIX010000026.1"/>
</dbReference>
<evidence type="ECO:0000313" key="7">
    <source>
        <dbReference type="Proteomes" id="UP000578449"/>
    </source>
</evidence>
<evidence type="ECO:0000256" key="1">
    <source>
        <dbReference type="ARBA" id="ARBA00009437"/>
    </source>
</evidence>
<dbReference type="Gene3D" id="1.10.10.10">
    <property type="entry name" value="Winged helix-like DNA-binding domain superfamily/Winged helix DNA-binding domain"/>
    <property type="match status" value="1"/>
</dbReference>
<dbReference type="PANTHER" id="PTHR30346:SF0">
    <property type="entry name" value="HCA OPERON TRANSCRIPTIONAL ACTIVATOR HCAR"/>
    <property type="match status" value="1"/>
</dbReference>